<evidence type="ECO:0000256" key="1">
    <source>
        <dbReference type="SAM" id="MobiDB-lite"/>
    </source>
</evidence>
<keyword evidence="3" id="KW-1185">Reference proteome</keyword>
<dbReference type="Proteomes" id="UP000297527">
    <property type="component" value="Unassembled WGS sequence"/>
</dbReference>
<evidence type="ECO:0000313" key="2">
    <source>
        <dbReference type="EMBL" id="TGO60945.1"/>
    </source>
</evidence>
<proteinExistence type="predicted"/>
<evidence type="ECO:0000313" key="3">
    <source>
        <dbReference type="Proteomes" id="UP000297527"/>
    </source>
</evidence>
<feature type="compositionally biased region" description="Polar residues" evidence="1">
    <location>
        <begin position="1"/>
        <end position="10"/>
    </location>
</feature>
<reference evidence="2 3" key="1">
    <citation type="submission" date="2017-12" db="EMBL/GenBank/DDBJ databases">
        <title>Comparative genomics of Botrytis spp.</title>
        <authorList>
            <person name="Valero-Jimenez C.A."/>
            <person name="Tapia P."/>
            <person name="Veloso J."/>
            <person name="Silva-Moreno E."/>
            <person name="Staats M."/>
            <person name="Valdes J.H."/>
            <person name="Van Kan J.A.L."/>
        </authorList>
    </citation>
    <scope>NUCLEOTIDE SEQUENCE [LARGE SCALE GENOMIC DNA]</scope>
    <source>
        <strain evidence="2 3">MUCL11595</strain>
    </source>
</reference>
<sequence>MKGIQANASQPDLVPNGGELPQTVSVPGQYSTPTGAEFHLKASMRKPRYDKYRINATPLRHIKGSGLWDKASTCVKT</sequence>
<protein>
    <submittedName>
        <fullName evidence="2">Uncharacterized protein</fullName>
    </submittedName>
</protein>
<name>A0A4Z1IHT1_9HELO</name>
<dbReference type="EMBL" id="PQXN01000031">
    <property type="protein sequence ID" value="TGO60945.1"/>
    <property type="molecule type" value="Genomic_DNA"/>
</dbReference>
<comment type="caution">
    <text evidence="2">The sequence shown here is derived from an EMBL/GenBank/DDBJ whole genome shotgun (WGS) entry which is preliminary data.</text>
</comment>
<gene>
    <name evidence="2" type="ORF">BCON_0031g00220</name>
</gene>
<organism evidence="2 3">
    <name type="scientific">Botryotinia convoluta</name>
    <dbReference type="NCBI Taxonomy" id="54673"/>
    <lineage>
        <taxon>Eukaryota</taxon>
        <taxon>Fungi</taxon>
        <taxon>Dikarya</taxon>
        <taxon>Ascomycota</taxon>
        <taxon>Pezizomycotina</taxon>
        <taxon>Leotiomycetes</taxon>
        <taxon>Helotiales</taxon>
        <taxon>Sclerotiniaceae</taxon>
        <taxon>Botryotinia</taxon>
    </lineage>
</organism>
<accession>A0A4Z1IHT1</accession>
<dbReference type="AlphaFoldDB" id="A0A4Z1IHT1"/>
<feature type="region of interest" description="Disordered" evidence="1">
    <location>
        <begin position="1"/>
        <end position="23"/>
    </location>
</feature>